<accession>A0ACC1CZQ9</accession>
<comment type="caution">
    <text evidence="1">The sequence shown here is derived from an EMBL/GenBank/DDBJ whole genome shotgun (WGS) entry which is preliminary data.</text>
</comment>
<keyword evidence="2" id="KW-1185">Reference proteome</keyword>
<protein>
    <submittedName>
        <fullName evidence="1">Uncharacterized protein</fullName>
    </submittedName>
</protein>
<gene>
    <name evidence="1" type="ORF">K1T71_007190</name>
</gene>
<sequence length="293" mass="34093">MYNLLISRSIISSNSLLCLSRRVIGVCKYASKPSQATFIGENDRYNGITVDTFKESCNVQSFKEKLEESLGKWTAEGHRCIWFRVNISDASFVPILAQKGFNFHHARDDFVMMYKWLPVNSEPNLPPASHTNLGVGAMVFNKKNQLLAISEKHYEYPHWKLPGGYVERGEYIIDAAIREVKEETGVDSSFESLITFRHSHNMMFGNSDIYVLLMMQALTEKIVISQKEINDCKWMEVEEYVNHPHVHEFNRVVIEKALQYKKRRLKLNLQKRTFKWATHVREMSYLSVEDVDD</sequence>
<dbReference type="Proteomes" id="UP000824533">
    <property type="component" value="Linkage Group LG12"/>
</dbReference>
<name>A0ACC1CZQ9_9NEOP</name>
<dbReference type="EMBL" id="CM034398">
    <property type="protein sequence ID" value="KAJ0177181.1"/>
    <property type="molecule type" value="Genomic_DNA"/>
</dbReference>
<proteinExistence type="predicted"/>
<evidence type="ECO:0000313" key="2">
    <source>
        <dbReference type="Proteomes" id="UP000824533"/>
    </source>
</evidence>
<reference evidence="1 2" key="1">
    <citation type="journal article" date="2021" name="Front. Genet.">
        <title>Chromosome-Level Genome Assembly Reveals Significant Gene Expansion in the Toll and IMD Signaling Pathways of Dendrolimus kikuchii.</title>
        <authorList>
            <person name="Zhou J."/>
            <person name="Wu P."/>
            <person name="Xiong Z."/>
            <person name="Liu N."/>
            <person name="Zhao N."/>
            <person name="Ji M."/>
            <person name="Qiu Y."/>
            <person name="Yang B."/>
        </authorList>
    </citation>
    <scope>NUCLEOTIDE SEQUENCE [LARGE SCALE GENOMIC DNA]</scope>
    <source>
        <strain evidence="1">Ann1</strain>
    </source>
</reference>
<evidence type="ECO:0000313" key="1">
    <source>
        <dbReference type="EMBL" id="KAJ0177181.1"/>
    </source>
</evidence>
<organism evidence="1 2">
    <name type="scientific">Dendrolimus kikuchii</name>
    <dbReference type="NCBI Taxonomy" id="765133"/>
    <lineage>
        <taxon>Eukaryota</taxon>
        <taxon>Metazoa</taxon>
        <taxon>Ecdysozoa</taxon>
        <taxon>Arthropoda</taxon>
        <taxon>Hexapoda</taxon>
        <taxon>Insecta</taxon>
        <taxon>Pterygota</taxon>
        <taxon>Neoptera</taxon>
        <taxon>Endopterygota</taxon>
        <taxon>Lepidoptera</taxon>
        <taxon>Glossata</taxon>
        <taxon>Ditrysia</taxon>
        <taxon>Bombycoidea</taxon>
        <taxon>Lasiocampidae</taxon>
        <taxon>Dendrolimus</taxon>
    </lineage>
</organism>